<protein>
    <submittedName>
        <fullName evidence="2">Tetratricopeptide repeat protein</fullName>
    </submittedName>
</protein>
<dbReference type="Pfam" id="PF13181">
    <property type="entry name" value="TPR_8"/>
    <property type="match status" value="1"/>
</dbReference>
<dbReference type="Proteomes" id="UP000693970">
    <property type="component" value="Unassembled WGS sequence"/>
</dbReference>
<evidence type="ECO:0000313" key="2">
    <source>
        <dbReference type="EMBL" id="KAG7343622.1"/>
    </source>
</evidence>
<dbReference type="AlphaFoldDB" id="A0A9K3KH43"/>
<gene>
    <name evidence="2" type="ORF">IV203_021630</name>
</gene>
<evidence type="ECO:0000256" key="1">
    <source>
        <dbReference type="SAM" id="MobiDB-lite"/>
    </source>
</evidence>
<sequence>MSQISKPATGKKVETLESPAHSGKQSLTEGRSLKTGTMSLISVATARALQSISNQNNEGVVLFNQGNYGEAVQVFKNATNTSKTFLNRPPEQAQSVAASAELVMSMLVFPSSQMTRTCELRSDNDPTVYANTFEVLVSLVGVVEDSCGHLTKQRNAVGDGHCLLFSKLATVLIYNLALAYHAAAMVSRDSDTTTKRVYLSKARDLYSLAYSIPQGDQEKEIIDAALLPLFVMAILNNLGQCYAFLDDRNNSEACFELLLRTIIVFQQNFSGACNLGAFDDLLYNERSMACFLNNTLFLILRNPCVAPAA</sequence>
<comment type="caution">
    <text evidence="2">The sequence shown here is derived from an EMBL/GenBank/DDBJ whole genome shotgun (WGS) entry which is preliminary data.</text>
</comment>
<reference evidence="2" key="2">
    <citation type="submission" date="2021-04" db="EMBL/GenBank/DDBJ databases">
        <authorList>
            <person name="Podell S."/>
        </authorList>
    </citation>
    <scope>NUCLEOTIDE SEQUENCE</scope>
    <source>
        <strain evidence="2">Hildebrandi</strain>
    </source>
</reference>
<reference evidence="2" key="1">
    <citation type="journal article" date="2021" name="Sci. Rep.">
        <title>Diploid genomic architecture of Nitzschia inconspicua, an elite biomass production diatom.</title>
        <authorList>
            <person name="Oliver A."/>
            <person name="Podell S."/>
            <person name="Pinowska A."/>
            <person name="Traller J.C."/>
            <person name="Smith S.R."/>
            <person name="McClure R."/>
            <person name="Beliaev A."/>
            <person name="Bohutskyi P."/>
            <person name="Hill E.A."/>
            <person name="Rabines A."/>
            <person name="Zheng H."/>
            <person name="Allen L.Z."/>
            <person name="Kuo A."/>
            <person name="Grigoriev I.V."/>
            <person name="Allen A.E."/>
            <person name="Hazlebeck D."/>
            <person name="Allen E.E."/>
        </authorList>
    </citation>
    <scope>NUCLEOTIDE SEQUENCE</scope>
    <source>
        <strain evidence="2">Hildebrandi</strain>
    </source>
</reference>
<keyword evidence="3" id="KW-1185">Reference proteome</keyword>
<dbReference type="InterPro" id="IPR019734">
    <property type="entry name" value="TPR_rpt"/>
</dbReference>
<name>A0A9K3KH43_9STRA</name>
<dbReference type="EMBL" id="JAGRRH010000023">
    <property type="protein sequence ID" value="KAG7343622.1"/>
    <property type="molecule type" value="Genomic_DNA"/>
</dbReference>
<evidence type="ECO:0000313" key="3">
    <source>
        <dbReference type="Proteomes" id="UP000693970"/>
    </source>
</evidence>
<organism evidence="2 3">
    <name type="scientific">Nitzschia inconspicua</name>
    <dbReference type="NCBI Taxonomy" id="303405"/>
    <lineage>
        <taxon>Eukaryota</taxon>
        <taxon>Sar</taxon>
        <taxon>Stramenopiles</taxon>
        <taxon>Ochrophyta</taxon>
        <taxon>Bacillariophyta</taxon>
        <taxon>Bacillariophyceae</taxon>
        <taxon>Bacillariophycidae</taxon>
        <taxon>Bacillariales</taxon>
        <taxon>Bacillariaceae</taxon>
        <taxon>Nitzschia</taxon>
    </lineage>
</organism>
<feature type="region of interest" description="Disordered" evidence="1">
    <location>
        <begin position="1"/>
        <end position="31"/>
    </location>
</feature>
<proteinExistence type="predicted"/>
<accession>A0A9K3KH43</accession>